<evidence type="ECO:0000313" key="2">
    <source>
        <dbReference type="Proteomes" id="UP000019253"/>
    </source>
</evidence>
<keyword evidence="2" id="KW-1185">Reference proteome</keyword>
<accession>W7BA58</accession>
<dbReference type="GO" id="GO:0016052">
    <property type="term" value="P:carbohydrate catabolic process"/>
    <property type="evidence" value="ECO:0007669"/>
    <property type="project" value="InterPro"/>
</dbReference>
<dbReference type="EMBL" id="AODD01000016">
    <property type="protein sequence ID" value="EUJ22832.1"/>
    <property type="molecule type" value="Genomic_DNA"/>
</dbReference>
<dbReference type="Pfam" id="PF02065">
    <property type="entry name" value="Melibiase"/>
    <property type="match status" value="1"/>
</dbReference>
<dbReference type="Gene3D" id="3.20.20.70">
    <property type="entry name" value="Aldolase class I"/>
    <property type="match status" value="1"/>
</dbReference>
<dbReference type="GO" id="GO:0004557">
    <property type="term" value="F:alpha-galactosidase activity"/>
    <property type="evidence" value="ECO:0007669"/>
    <property type="project" value="InterPro"/>
</dbReference>
<dbReference type="PRINTS" id="PR00743">
    <property type="entry name" value="GLHYDRLASE36"/>
</dbReference>
<dbReference type="STRING" id="1265819.PGRAN_11501"/>
<dbReference type="Proteomes" id="UP000019253">
    <property type="component" value="Unassembled WGS sequence"/>
</dbReference>
<dbReference type="SUPFAM" id="SSF51445">
    <property type="entry name" value="(Trans)glycosidases"/>
    <property type="match status" value="1"/>
</dbReference>
<comment type="caution">
    <text evidence="1">The sequence shown here is derived from an EMBL/GenBank/DDBJ whole genome shotgun (WGS) entry which is preliminary data.</text>
</comment>
<dbReference type="InterPro" id="IPR013785">
    <property type="entry name" value="Aldolase_TIM"/>
</dbReference>
<gene>
    <name evidence="1" type="ORF">PGRAN_11501</name>
</gene>
<proteinExistence type="predicted"/>
<dbReference type="InterPro" id="IPR017853">
    <property type="entry name" value="GH"/>
</dbReference>
<evidence type="ECO:0000313" key="1">
    <source>
        <dbReference type="EMBL" id="EUJ22832.1"/>
    </source>
</evidence>
<dbReference type="InterPro" id="IPR002252">
    <property type="entry name" value="Glyco_hydro_36"/>
</dbReference>
<protein>
    <submittedName>
        <fullName evidence="1">Alpha-galactosidase</fullName>
    </submittedName>
</protein>
<sequence>MDAITTRFPEILFESCSGGGGRFDPGMLYYMPQTWTSDDTDAVERLKIQ</sequence>
<dbReference type="AlphaFoldDB" id="W7BA58"/>
<organism evidence="1 2">
    <name type="scientific">Listeria grandensis FSL F6-0971</name>
    <dbReference type="NCBI Taxonomy" id="1265819"/>
    <lineage>
        <taxon>Bacteria</taxon>
        <taxon>Bacillati</taxon>
        <taxon>Bacillota</taxon>
        <taxon>Bacilli</taxon>
        <taxon>Bacillales</taxon>
        <taxon>Listeriaceae</taxon>
        <taxon>Listeria</taxon>
    </lineage>
</organism>
<reference evidence="1 2" key="1">
    <citation type="journal article" date="2014" name="Int. J. Syst. Evol. Microbiol.">
        <title>Listeria floridensis sp. nov., Listeria aquatica sp. nov., Listeria cornellensis sp. nov., Listeria riparia sp. nov. and Listeria grandensis sp. nov., from agricultural and natural environments.</title>
        <authorList>
            <person name="den Bakker H.C."/>
            <person name="Warchocki S."/>
            <person name="Wright E.M."/>
            <person name="Allred A.F."/>
            <person name="Ahlstrom C."/>
            <person name="Manuel C.S."/>
            <person name="Stasiewicz M.J."/>
            <person name="Burrell A."/>
            <person name="Roof S."/>
            <person name="Strawn L."/>
            <person name="Fortes E.D."/>
            <person name="Nightingale K.K."/>
            <person name="Kephart D."/>
            <person name="Wiedmann M."/>
        </authorList>
    </citation>
    <scope>NUCLEOTIDE SEQUENCE [LARGE SCALE GENOMIC DNA]</scope>
    <source>
        <strain evidence="2">FSL F6-971</strain>
    </source>
</reference>
<dbReference type="PATRIC" id="fig|1265819.5.peg.2301"/>
<name>W7BA58_9LIST</name>